<dbReference type="InParanoid" id="A7EUV0"/>
<name>A7EUV0_SCLS1</name>
<dbReference type="Proteomes" id="UP000001312">
    <property type="component" value="Unassembled WGS sequence"/>
</dbReference>
<evidence type="ECO:0000313" key="1">
    <source>
        <dbReference type="EMBL" id="EDN93242.1"/>
    </source>
</evidence>
<keyword evidence="2" id="KW-1185">Reference proteome</keyword>
<organism evidence="1 2">
    <name type="scientific">Sclerotinia sclerotiorum (strain ATCC 18683 / 1980 / Ss-1)</name>
    <name type="common">White mold</name>
    <name type="synonym">Whetzelinia sclerotiorum</name>
    <dbReference type="NCBI Taxonomy" id="665079"/>
    <lineage>
        <taxon>Eukaryota</taxon>
        <taxon>Fungi</taxon>
        <taxon>Dikarya</taxon>
        <taxon>Ascomycota</taxon>
        <taxon>Pezizomycotina</taxon>
        <taxon>Leotiomycetes</taxon>
        <taxon>Helotiales</taxon>
        <taxon>Sclerotiniaceae</taxon>
        <taxon>Sclerotinia</taxon>
    </lineage>
</organism>
<gene>
    <name evidence="1" type="ORF">SS1G_09108</name>
</gene>
<evidence type="ECO:0000313" key="2">
    <source>
        <dbReference type="Proteomes" id="UP000001312"/>
    </source>
</evidence>
<accession>A7EUV0</accession>
<sequence>MTSFCLAIAARPFISVHESLFRYRCIAEAPNHVSRFRKEQVDMHDTYPEISRFTRQKCRS</sequence>
<reference evidence="2" key="1">
    <citation type="journal article" date="2011" name="PLoS Genet.">
        <title>Genomic analysis of the necrotrophic fungal pathogens Sclerotinia sclerotiorum and Botrytis cinerea.</title>
        <authorList>
            <person name="Amselem J."/>
            <person name="Cuomo C.A."/>
            <person name="van Kan J.A."/>
            <person name="Viaud M."/>
            <person name="Benito E.P."/>
            <person name="Couloux A."/>
            <person name="Coutinho P.M."/>
            <person name="de Vries R.P."/>
            <person name="Dyer P.S."/>
            <person name="Fillinger S."/>
            <person name="Fournier E."/>
            <person name="Gout L."/>
            <person name="Hahn M."/>
            <person name="Kohn L."/>
            <person name="Lapalu N."/>
            <person name="Plummer K.M."/>
            <person name="Pradier J.M."/>
            <person name="Quevillon E."/>
            <person name="Sharon A."/>
            <person name="Simon A."/>
            <person name="ten Have A."/>
            <person name="Tudzynski B."/>
            <person name="Tudzynski P."/>
            <person name="Wincker P."/>
            <person name="Andrew M."/>
            <person name="Anthouard V."/>
            <person name="Beever R.E."/>
            <person name="Beffa R."/>
            <person name="Benoit I."/>
            <person name="Bouzid O."/>
            <person name="Brault B."/>
            <person name="Chen Z."/>
            <person name="Choquer M."/>
            <person name="Collemare J."/>
            <person name="Cotton P."/>
            <person name="Danchin E.G."/>
            <person name="Da Silva C."/>
            <person name="Gautier A."/>
            <person name="Giraud C."/>
            <person name="Giraud T."/>
            <person name="Gonzalez C."/>
            <person name="Grossetete S."/>
            <person name="Guldener U."/>
            <person name="Henrissat B."/>
            <person name="Howlett B.J."/>
            <person name="Kodira C."/>
            <person name="Kretschmer M."/>
            <person name="Lappartient A."/>
            <person name="Leroch M."/>
            <person name="Levis C."/>
            <person name="Mauceli E."/>
            <person name="Neuveglise C."/>
            <person name="Oeser B."/>
            <person name="Pearson M."/>
            <person name="Poulain J."/>
            <person name="Poussereau N."/>
            <person name="Quesneville H."/>
            <person name="Rascle C."/>
            <person name="Schumacher J."/>
            <person name="Segurens B."/>
            <person name="Sexton A."/>
            <person name="Silva E."/>
            <person name="Sirven C."/>
            <person name="Soanes D.M."/>
            <person name="Talbot N.J."/>
            <person name="Templeton M."/>
            <person name="Yandava C."/>
            <person name="Yarden O."/>
            <person name="Zeng Q."/>
            <person name="Rollins J.A."/>
            <person name="Lebrun M.H."/>
            <person name="Dickman M."/>
        </authorList>
    </citation>
    <scope>NUCLEOTIDE SEQUENCE [LARGE SCALE GENOMIC DNA]</scope>
    <source>
        <strain evidence="2">ATCC 18683 / 1980 / Ss-1</strain>
    </source>
</reference>
<protein>
    <submittedName>
        <fullName evidence="1">Uncharacterized protein</fullName>
    </submittedName>
</protein>
<dbReference type="EMBL" id="CH476632">
    <property type="protein sequence ID" value="EDN93242.1"/>
    <property type="molecule type" value="Genomic_DNA"/>
</dbReference>
<dbReference type="KEGG" id="ssl:SS1G_09108"/>
<dbReference type="GeneID" id="5486185"/>
<dbReference type="AlphaFoldDB" id="A7EUV0"/>
<dbReference type="RefSeq" id="XP_001590343.1">
    <property type="nucleotide sequence ID" value="XM_001590293.1"/>
</dbReference>
<proteinExistence type="predicted"/>